<dbReference type="SMART" id="SM00220">
    <property type="entry name" value="S_TKc"/>
    <property type="match status" value="1"/>
</dbReference>
<dbReference type="Pfam" id="PF00069">
    <property type="entry name" value="Pkinase"/>
    <property type="match status" value="1"/>
</dbReference>
<gene>
    <name evidence="7" type="ORF">CAP_6940</name>
</gene>
<sequence length="420" mass="45555">MKACPSCQRLFPDDGSYCPIDGERLLSVAEAPVPTDADDPRVGKAFCGGRYQIRRVVADGGTGRVYQALDLKESRSVALKILHTDVVSDEIALHRFRREFEVSSALLHDHIIKVFAFERTEDQSFALVMEYLEGEELRSLLKREKTLPPERVIRMVSQLALGLAAAHARKVVHRDLKPDNVFLVGTREGDQVKILDFGSVRDNSEGAKKLTAIGTTIGSPFYMSPEQAQALPTLDHRADIWSIGAIIYECLAGTVPFRGTTGPAILLAILTDELMPPSVVRSSVPRILDPVMARSMTKEPEARTATAAQLADEFGHAYGLTGDHQEWAYVAQEELAERIAAGLPGALTAHDEATAARGEPPGKPADASDELFRAGSLGGPVAFQDDLVMGMPRPMARWLVPTVATAAVLVGVVIAFLIAR</sequence>
<keyword evidence="2" id="KW-0547">Nucleotide-binding</keyword>
<evidence type="ECO:0000256" key="5">
    <source>
        <dbReference type="SAM" id="Phobius"/>
    </source>
</evidence>
<name>A0A017TF47_9BACT</name>
<keyword evidence="5" id="KW-1133">Transmembrane helix</keyword>
<keyword evidence="5" id="KW-0812">Transmembrane</keyword>
<dbReference type="PANTHER" id="PTHR43289:SF6">
    <property type="entry name" value="SERINE_THREONINE-PROTEIN KINASE NEKL-3"/>
    <property type="match status" value="1"/>
</dbReference>
<dbReference type="CDD" id="cd14014">
    <property type="entry name" value="STKc_PknB_like"/>
    <property type="match status" value="1"/>
</dbReference>
<dbReference type="EMBL" id="ASRX01000006">
    <property type="protein sequence ID" value="EYF07918.1"/>
    <property type="molecule type" value="Genomic_DNA"/>
</dbReference>
<evidence type="ECO:0000259" key="6">
    <source>
        <dbReference type="PROSITE" id="PS50011"/>
    </source>
</evidence>
<dbReference type="InterPro" id="IPR000719">
    <property type="entry name" value="Prot_kinase_dom"/>
</dbReference>
<dbReference type="Proteomes" id="UP000019678">
    <property type="component" value="Unassembled WGS sequence"/>
</dbReference>
<dbReference type="STRING" id="1192034.CAP_6940"/>
<dbReference type="eggNOG" id="COG0515">
    <property type="taxonomic scope" value="Bacteria"/>
</dbReference>
<evidence type="ECO:0000256" key="3">
    <source>
        <dbReference type="ARBA" id="ARBA00022777"/>
    </source>
</evidence>
<reference evidence="7 8" key="1">
    <citation type="submission" date="2013-05" db="EMBL/GenBank/DDBJ databases">
        <title>Genome assembly of Chondromyces apiculatus DSM 436.</title>
        <authorList>
            <person name="Sharma G."/>
            <person name="Khatri I."/>
            <person name="Kaur C."/>
            <person name="Mayilraj S."/>
            <person name="Subramanian S."/>
        </authorList>
    </citation>
    <scope>NUCLEOTIDE SEQUENCE [LARGE SCALE GENOMIC DNA]</scope>
    <source>
        <strain evidence="7 8">DSM 436</strain>
    </source>
</reference>
<evidence type="ECO:0000313" key="7">
    <source>
        <dbReference type="EMBL" id="EYF07918.1"/>
    </source>
</evidence>
<keyword evidence="7" id="KW-0723">Serine/threonine-protein kinase</keyword>
<protein>
    <submittedName>
        <fullName evidence="7">Serine/threonine protein kinase</fullName>
    </submittedName>
</protein>
<proteinExistence type="predicted"/>
<dbReference type="GO" id="GO:0004674">
    <property type="term" value="F:protein serine/threonine kinase activity"/>
    <property type="evidence" value="ECO:0007669"/>
    <property type="project" value="UniProtKB-KW"/>
</dbReference>
<feature type="transmembrane region" description="Helical" evidence="5">
    <location>
        <begin position="398"/>
        <end position="419"/>
    </location>
</feature>
<evidence type="ECO:0000256" key="4">
    <source>
        <dbReference type="ARBA" id="ARBA00022840"/>
    </source>
</evidence>
<dbReference type="InterPro" id="IPR008271">
    <property type="entry name" value="Ser/Thr_kinase_AS"/>
</dbReference>
<evidence type="ECO:0000256" key="1">
    <source>
        <dbReference type="ARBA" id="ARBA00022679"/>
    </source>
</evidence>
<dbReference type="RefSeq" id="WP_044236723.1">
    <property type="nucleotide sequence ID" value="NZ_ASRX01000006.1"/>
</dbReference>
<dbReference type="GO" id="GO:0005524">
    <property type="term" value="F:ATP binding"/>
    <property type="evidence" value="ECO:0007669"/>
    <property type="project" value="UniProtKB-KW"/>
</dbReference>
<dbReference type="PROSITE" id="PS00108">
    <property type="entry name" value="PROTEIN_KINASE_ST"/>
    <property type="match status" value="1"/>
</dbReference>
<dbReference type="InterPro" id="IPR011009">
    <property type="entry name" value="Kinase-like_dom_sf"/>
</dbReference>
<dbReference type="PROSITE" id="PS50011">
    <property type="entry name" value="PROTEIN_KINASE_DOM"/>
    <property type="match status" value="1"/>
</dbReference>
<comment type="caution">
    <text evidence="7">The sequence shown here is derived from an EMBL/GenBank/DDBJ whole genome shotgun (WGS) entry which is preliminary data.</text>
</comment>
<evidence type="ECO:0000313" key="8">
    <source>
        <dbReference type="Proteomes" id="UP000019678"/>
    </source>
</evidence>
<accession>A0A017TF47</accession>
<evidence type="ECO:0000256" key="2">
    <source>
        <dbReference type="ARBA" id="ARBA00022741"/>
    </source>
</evidence>
<organism evidence="7 8">
    <name type="scientific">Chondromyces apiculatus DSM 436</name>
    <dbReference type="NCBI Taxonomy" id="1192034"/>
    <lineage>
        <taxon>Bacteria</taxon>
        <taxon>Pseudomonadati</taxon>
        <taxon>Myxococcota</taxon>
        <taxon>Polyangia</taxon>
        <taxon>Polyangiales</taxon>
        <taxon>Polyangiaceae</taxon>
        <taxon>Chondromyces</taxon>
    </lineage>
</organism>
<dbReference type="AlphaFoldDB" id="A0A017TF47"/>
<keyword evidence="3 7" id="KW-0418">Kinase</keyword>
<keyword evidence="1" id="KW-0808">Transferase</keyword>
<dbReference type="OrthoDB" id="9801841at2"/>
<dbReference type="PANTHER" id="PTHR43289">
    <property type="entry name" value="MITOGEN-ACTIVATED PROTEIN KINASE KINASE KINASE 20-RELATED"/>
    <property type="match status" value="1"/>
</dbReference>
<keyword evidence="4" id="KW-0067">ATP-binding</keyword>
<dbReference type="Gene3D" id="1.10.510.10">
    <property type="entry name" value="Transferase(Phosphotransferase) domain 1"/>
    <property type="match status" value="1"/>
</dbReference>
<dbReference type="Gene3D" id="3.30.200.20">
    <property type="entry name" value="Phosphorylase Kinase, domain 1"/>
    <property type="match status" value="1"/>
</dbReference>
<keyword evidence="8" id="KW-1185">Reference proteome</keyword>
<dbReference type="SUPFAM" id="SSF56112">
    <property type="entry name" value="Protein kinase-like (PK-like)"/>
    <property type="match status" value="1"/>
</dbReference>
<feature type="domain" description="Protein kinase" evidence="6">
    <location>
        <begin position="51"/>
        <end position="319"/>
    </location>
</feature>
<keyword evidence="5" id="KW-0472">Membrane</keyword>